<proteinExistence type="predicted"/>
<comment type="caution">
    <text evidence="1">The sequence shown here is derived from an EMBL/GenBank/DDBJ whole genome shotgun (WGS) entry which is preliminary data.</text>
</comment>
<evidence type="ECO:0000313" key="1">
    <source>
        <dbReference type="EMBL" id="EQA71333.1"/>
    </source>
</evidence>
<organism evidence="1 2">
    <name type="scientific">Leptospira noguchii serovar Panama str. CZ214</name>
    <dbReference type="NCBI Taxonomy" id="1001595"/>
    <lineage>
        <taxon>Bacteria</taxon>
        <taxon>Pseudomonadati</taxon>
        <taxon>Spirochaetota</taxon>
        <taxon>Spirochaetia</taxon>
        <taxon>Leptospirales</taxon>
        <taxon>Leptospiraceae</taxon>
        <taxon>Leptospira</taxon>
    </lineage>
</organism>
<dbReference type="Proteomes" id="UP000015442">
    <property type="component" value="Unassembled WGS sequence"/>
</dbReference>
<dbReference type="EMBL" id="AKWY02000021">
    <property type="protein sequence ID" value="EQA71333.1"/>
    <property type="molecule type" value="Genomic_DNA"/>
</dbReference>
<gene>
    <name evidence="1" type="ORF">LEP1GSC059_2720</name>
</gene>
<dbReference type="AlphaFoldDB" id="T0FDQ0"/>
<sequence>MGPENVAKQNSVLRHIINSFFLSAKFLESILKITYINY</sequence>
<name>T0FDQ0_9LEPT</name>
<accession>T0FDQ0</accession>
<evidence type="ECO:0000313" key="2">
    <source>
        <dbReference type="Proteomes" id="UP000015442"/>
    </source>
</evidence>
<protein>
    <submittedName>
        <fullName evidence="1">Uncharacterized protein</fullName>
    </submittedName>
</protein>
<reference evidence="1 2" key="1">
    <citation type="submission" date="2013-05" db="EMBL/GenBank/DDBJ databases">
        <authorList>
            <person name="Harkins D.M."/>
            <person name="Durkin A.S."/>
            <person name="Brinkac L.M."/>
            <person name="Haft D.H."/>
            <person name="Selengut J.D."/>
            <person name="Sanka R."/>
            <person name="DePew J."/>
            <person name="Purushe J."/>
            <person name="Hartskeerl R.A."/>
            <person name="Ahmed A."/>
            <person name="van der Linden H."/>
            <person name="Goris M.G.A."/>
            <person name="Vinetz J.M."/>
            <person name="Sutton G.G."/>
            <person name="Nierman W.C."/>
            <person name="Fouts D.E."/>
        </authorList>
    </citation>
    <scope>NUCLEOTIDE SEQUENCE [LARGE SCALE GENOMIC DNA]</scope>
    <source>
        <strain evidence="1 2">CZ214</strain>
    </source>
</reference>